<keyword evidence="2" id="KW-0812">Transmembrane</keyword>
<reference evidence="3" key="1">
    <citation type="submission" date="2021-01" db="EMBL/GenBank/DDBJ databases">
        <title>Whole genome shotgun sequence of Virgisporangium aurantiacum NBRC 16421.</title>
        <authorList>
            <person name="Komaki H."/>
            <person name="Tamura T."/>
        </authorList>
    </citation>
    <scope>NUCLEOTIDE SEQUENCE</scope>
    <source>
        <strain evidence="3">NBRC 16421</strain>
    </source>
</reference>
<evidence type="ECO:0000256" key="1">
    <source>
        <dbReference type="SAM" id="MobiDB-lite"/>
    </source>
</evidence>
<feature type="transmembrane region" description="Helical" evidence="2">
    <location>
        <begin position="79"/>
        <end position="98"/>
    </location>
</feature>
<feature type="region of interest" description="Disordered" evidence="1">
    <location>
        <begin position="196"/>
        <end position="233"/>
    </location>
</feature>
<sequence length="233" mass="24948">MRGRVVTKFRSIGNADALWRRHTRPSDSAFVLADTSPEAHAQYDRITALVRLGRVVLSVGSGVILLALVLGSVRGHSTLGWFFLLPGALVLTLAFVLVDLRLTARPPGTTEVPGDLAEELCTLREFGNDIVLYTAETLPAADYERITRATNEHLAATIATAARVLAADRSGDLDTSARLRTRLVAYADGLRDAHEALVPRPDDDPAEPPLQPSGRAASTGEAHHTEAGSDEIG</sequence>
<evidence type="ECO:0000256" key="2">
    <source>
        <dbReference type="SAM" id="Phobius"/>
    </source>
</evidence>
<keyword evidence="2" id="KW-1133">Transmembrane helix</keyword>
<dbReference type="Proteomes" id="UP000612585">
    <property type="component" value="Unassembled WGS sequence"/>
</dbReference>
<comment type="caution">
    <text evidence="3">The sequence shown here is derived from an EMBL/GenBank/DDBJ whole genome shotgun (WGS) entry which is preliminary data.</text>
</comment>
<gene>
    <name evidence="3" type="ORF">Vau01_124780</name>
</gene>
<keyword evidence="2" id="KW-0472">Membrane</keyword>
<dbReference type="AlphaFoldDB" id="A0A8J4EAN5"/>
<name>A0A8J4EAN5_9ACTN</name>
<evidence type="ECO:0000313" key="4">
    <source>
        <dbReference type="Proteomes" id="UP000612585"/>
    </source>
</evidence>
<accession>A0A8J4EAN5</accession>
<keyword evidence="4" id="KW-1185">Reference proteome</keyword>
<organism evidence="3 4">
    <name type="scientific">Virgisporangium aurantiacum</name>
    <dbReference type="NCBI Taxonomy" id="175570"/>
    <lineage>
        <taxon>Bacteria</taxon>
        <taxon>Bacillati</taxon>
        <taxon>Actinomycetota</taxon>
        <taxon>Actinomycetes</taxon>
        <taxon>Micromonosporales</taxon>
        <taxon>Micromonosporaceae</taxon>
        <taxon>Virgisporangium</taxon>
    </lineage>
</organism>
<evidence type="ECO:0000313" key="3">
    <source>
        <dbReference type="EMBL" id="GIJ64962.1"/>
    </source>
</evidence>
<protein>
    <submittedName>
        <fullName evidence="3">Uncharacterized protein</fullName>
    </submittedName>
</protein>
<feature type="transmembrane region" description="Helical" evidence="2">
    <location>
        <begin position="55"/>
        <end position="73"/>
    </location>
</feature>
<dbReference type="EMBL" id="BOPG01000142">
    <property type="protein sequence ID" value="GIJ64962.1"/>
    <property type="molecule type" value="Genomic_DNA"/>
</dbReference>
<proteinExistence type="predicted"/>